<dbReference type="Pfam" id="PF04754">
    <property type="entry name" value="Transposase_31"/>
    <property type="match status" value="1"/>
</dbReference>
<dbReference type="InterPro" id="IPR006842">
    <property type="entry name" value="Transposase_31"/>
</dbReference>
<evidence type="ECO:0000313" key="3">
    <source>
        <dbReference type="Proteomes" id="UP000295719"/>
    </source>
</evidence>
<protein>
    <submittedName>
        <fullName evidence="2">Putative YhgA-like transposase</fullName>
    </submittedName>
</protein>
<dbReference type="AlphaFoldDB" id="A0A4V6P434"/>
<evidence type="ECO:0000313" key="2">
    <source>
        <dbReference type="EMBL" id="TCV93079.1"/>
    </source>
</evidence>
<proteinExistence type="predicted"/>
<evidence type="ECO:0000259" key="1">
    <source>
        <dbReference type="Pfam" id="PF04754"/>
    </source>
</evidence>
<keyword evidence="3" id="KW-1185">Reference proteome</keyword>
<feature type="domain" description="Transposase (putative) YhgA-like" evidence="1">
    <location>
        <begin position="8"/>
        <end position="33"/>
    </location>
</feature>
<dbReference type="EMBL" id="SMCR01000010">
    <property type="protein sequence ID" value="TCV93079.1"/>
    <property type="molecule type" value="Genomic_DNA"/>
</dbReference>
<comment type="caution">
    <text evidence="2">The sequence shown here is derived from an EMBL/GenBank/DDBJ whole genome shotgun (WGS) entry which is preliminary data.</text>
</comment>
<feature type="non-terminal residue" evidence="2">
    <location>
        <position position="34"/>
    </location>
</feature>
<sequence>MSQPSISHHDALFKTFLADIDIARDFLQAHLPRS</sequence>
<gene>
    <name evidence="2" type="ORF">EDC52_110111</name>
</gene>
<organism evidence="2 3">
    <name type="scientific">Biostraticola tofi</name>
    <dbReference type="NCBI Taxonomy" id="466109"/>
    <lineage>
        <taxon>Bacteria</taxon>
        <taxon>Pseudomonadati</taxon>
        <taxon>Pseudomonadota</taxon>
        <taxon>Gammaproteobacteria</taxon>
        <taxon>Enterobacterales</taxon>
        <taxon>Bruguierivoracaceae</taxon>
        <taxon>Biostraticola</taxon>
    </lineage>
</organism>
<accession>A0A4V6P434</accession>
<reference evidence="2 3" key="1">
    <citation type="submission" date="2019-03" db="EMBL/GenBank/DDBJ databases">
        <title>Genomic Encyclopedia of Type Strains, Phase IV (KMG-IV): sequencing the most valuable type-strain genomes for metagenomic binning, comparative biology and taxonomic classification.</title>
        <authorList>
            <person name="Goeker M."/>
        </authorList>
    </citation>
    <scope>NUCLEOTIDE SEQUENCE [LARGE SCALE GENOMIC DNA]</scope>
    <source>
        <strain evidence="2 3">DSM 19580</strain>
    </source>
</reference>
<dbReference type="RefSeq" id="WP_407924230.1">
    <property type="nucleotide sequence ID" value="NZ_SMCR01000010.1"/>
</dbReference>
<dbReference type="Proteomes" id="UP000295719">
    <property type="component" value="Unassembled WGS sequence"/>
</dbReference>
<name>A0A4V6P434_9GAMM</name>